<gene>
    <name evidence="3" type="ORF">Ctob_000483</name>
</gene>
<evidence type="ECO:0000313" key="3">
    <source>
        <dbReference type="EMBL" id="KOO21072.1"/>
    </source>
</evidence>
<keyword evidence="1" id="KW-0802">TPR repeat</keyword>
<name>A0A0M0J422_9EUKA</name>
<evidence type="ECO:0000313" key="4">
    <source>
        <dbReference type="Proteomes" id="UP000037460"/>
    </source>
</evidence>
<dbReference type="Pfam" id="PF00515">
    <property type="entry name" value="TPR_1"/>
    <property type="match status" value="1"/>
</dbReference>
<evidence type="ECO:0000256" key="2">
    <source>
        <dbReference type="SAM" id="MobiDB-lite"/>
    </source>
</evidence>
<dbReference type="AlphaFoldDB" id="A0A0M0J422"/>
<feature type="repeat" description="TPR" evidence="1">
    <location>
        <begin position="42"/>
        <end position="75"/>
    </location>
</feature>
<sequence>MASISTDDVAHHHDKSKEAPAPPPPPPLPVPVPVPEEILAEARAHKERGNVHFKAQEWDAAIDCYTHAIEVMPPDEPERAVFFANRAAAFAKIDEHEGVVDDCTAALELQPQYTKALVRRALAREALDQPTEALEDAKTAAALDPSDKGLVAAVSRLEKASAEKLEKQKEEMLGKLKDLGNSVLGKFGLSLDNFKAVKDPNTGSYSISFGQ</sequence>
<feature type="region of interest" description="Disordered" evidence="2">
    <location>
        <begin position="1"/>
        <end position="33"/>
    </location>
</feature>
<comment type="caution">
    <text evidence="3">The sequence shown here is derived from an EMBL/GenBank/DDBJ whole genome shotgun (WGS) entry which is preliminary data.</text>
</comment>
<dbReference type="Gene3D" id="1.25.40.10">
    <property type="entry name" value="Tetratricopeptide repeat domain"/>
    <property type="match status" value="1"/>
</dbReference>
<evidence type="ECO:0000256" key="1">
    <source>
        <dbReference type="PROSITE-ProRule" id="PRU00339"/>
    </source>
</evidence>
<dbReference type="PANTHER" id="PTHR46014:SF1">
    <property type="entry name" value="TETRATRICOPEPTIDE REPEAT PROTEIN 1"/>
    <property type="match status" value="1"/>
</dbReference>
<dbReference type="OrthoDB" id="1872379at2759"/>
<accession>A0A0M0J422</accession>
<proteinExistence type="predicted"/>
<dbReference type="Proteomes" id="UP000037460">
    <property type="component" value="Unassembled WGS sequence"/>
</dbReference>
<protein>
    <submittedName>
        <fullName evidence="3">Tetratricopeptide repeat protein 1-like protein</fullName>
    </submittedName>
</protein>
<dbReference type="InterPro" id="IPR019734">
    <property type="entry name" value="TPR_rpt"/>
</dbReference>
<dbReference type="InterPro" id="IPR052769">
    <property type="entry name" value="TPR_domain_protein"/>
</dbReference>
<dbReference type="SUPFAM" id="SSF48452">
    <property type="entry name" value="TPR-like"/>
    <property type="match status" value="1"/>
</dbReference>
<dbReference type="SMART" id="SM00028">
    <property type="entry name" value="TPR"/>
    <property type="match status" value="3"/>
</dbReference>
<reference evidence="4" key="1">
    <citation type="journal article" date="2015" name="PLoS Genet.">
        <title>Genome Sequence and Transcriptome Analyses of Chrysochromulina tobin: Metabolic Tools for Enhanced Algal Fitness in the Prominent Order Prymnesiales (Haptophyceae).</title>
        <authorList>
            <person name="Hovde B.T."/>
            <person name="Deodato C.R."/>
            <person name="Hunsperger H.M."/>
            <person name="Ryken S.A."/>
            <person name="Yost W."/>
            <person name="Jha R.K."/>
            <person name="Patterson J."/>
            <person name="Monnat R.J. Jr."/>
            <person name="Barlow S.B."/>
            <person name="Starkenburg S.R."/>
            <person name="Cattolico R.A."/>
        </authorList>
    </citation>
    <scope>NUCLEOTIDE SEQUENCE</scope>
    <source>
        <strain evidence="4">CCMP291</strain>
    </source>
</reference>
<feature type="compositionally biased region" description="Basic and acidic residues" evidence="2">
    <location>
        <begin position="8"/>
        <end position="18"/>
    </location>
</feature>
<organism evidence="3 4">
    <name type="scientific">Chrysochromulina tobinii</name>
    <dbReference type="NCBI Taxonomy" id="1460289"/>
    <lineage>
        <taxon>Eukaryota</taxon>
        <taxon>Haptista</taxon>
        <taxon>Haptophyta</taxon>
        <taxon>Prymnesiophyceae</taxon>
        <taxon>Prymnesiales</taxon>
        <taxon>Chrysochromulinaceae</taxon>
        <taxon>Chrysochromulina</taxon>
    </lineage>
</organism>
<keyword evidence="4" id="KW-1185">Reference proteome</keyword>
<dbReference type="EMBL" id="JWZX01003391">
    <property type="protein sequence ID" value="KOO21072.1"/>
    <property type="molecule type" value="Genomic_DNA"/>
</dbReference>
<feature type="compositionally biased region" description="Pro residues" evidence="2">
    <location>
        <begin position="20"/>
        <end position="33"/>
    </location>
</feature>
<dbReference type="PANTHER" id="PTHR46014">
    <property type="entry name" value="TETRATRICOPEPTIDE REPEAT PROTEIN 1"/>
    <property type="match status" value="1"/>
</dbReference>
<dbReference type="InterPro" id="IPR011990">
    <property type="entry name" value="TPR-like_helical_dom_sf"/>
</dbReference>
<dbReference type="PROSITE" id="PS50005">
    <property type="entry name" value="TPR"/>
    <property type="match status" value="1"/>
</dbReference>